<evidence type="ECO:0000256" key="12">
    <source>
        <dbReference type="ARBA" id="ARBA00032922"/>
    </source>
</evidence>
<keyword evidence="11" id="KW-0051">Antiviral defense</keyword>
<evidence type="ECO:0000256" key="7">
    <source>
        <dbReference type="ARBA" id="ARBA00022759"/>
    </source>
</evidence>
<accession>A0A832RTB0</accession>
<dbReference type="PROSITE" id="PS50887">
    <property type="entry name" value="GGDEF"/>
    <property type="match status" value="1"/>
</dbReference>
<dbReference type="Gene3D" id="3.30.70.270">
    <property type="match status" value="1"/>
</dbReference>
<reference evidence="14" key="1">
    <citation type="journal article" date="2020" name="bioRxiv">
        <title>A rank-normalized archaeal taxonomy based on genome phylogeny resolves widespread incomplete and uneven classifications.</title>
        <authorList>
            <person name="Rinke C."/>
            <person name="Chuvochina M."/>
            <person name="Mussig A.J."/>
            <person name="Chaumeil P.-A."/>
            <person name="Waite D.W."/>
            <person name="Whitman W.B."/>
            <person name="Parks D.H."/>
            <person name="Hugenholtz P."/>
        </authorList>
    </citation>
    <scope>NUCLEOTIDE SEQUENCE</scope>
    <source>
        <strain evidence="14">UBA12518</strain>
    </source>
</reference>
<feature type="domain" description="GGDEF" evidence="13">
    <location>
        <begin position="535"/>
        <end position="679"/>
    </location>
</feature>
<evidence type="ECO:0000256" key="11">
    <source>
        <dbReference type="ARBA" id="ARBA00023118"/>
    </source>
</evidence>
<dbReference type="GO" id="GO:0051607">
    <property type="term" value="P:defense response to virus"/>
    <property type="evidence" value="ECO:0007669"/>
    <property type="project" value="UniProtKB-KW"/>
</dbReference>
<dbReference type="InterPro" id="IPR054767">
    <property type="entry name" value="Cas10-Cmr2_palm2"/>
</dbReference>
<organism evidence="14 15">
    <name type="scientific">Methermicoccus shengliensis</name>
    <dbReference type="NCBI Taxonomy" id="660064"/>
    <lineage>
        <taxon>Archaea</taxon>
        <taxon>Methanobacteriati</taxon>
        <taxon>Methanobacteriota</taxon>
        <taxon>Stenosarchaea group</taxon>
        <taxon>Methanomicrobia</taxon>
        <taxon>Methanosarcinales</taxon>
        <taxon>Methermicoccaceae</taxon>
        <taxon>Methermicoccus</taxon>
    </lineage>
</organism>
<protein>
    <recommendedName>
        <fullName evidence="3">CRISPR system single-strand-specific deoxyribonuclease Cas10/Csm1 (subtype III-A)</fullName>
    </recommendedName>
    <alternativeName>
        <fullName evidence="12">Cyclic oligoadenylate synthase</fullName>
    </alternativeName>
</protein>
<dbReference type="Pfam" id="PF01966">
    <property type="entry name" value="HD"/>
    <property type="match status" value="1"/>
</dbReference>
<dbReference type="PANTHER" id="PTHR36528:SF1">
    <property type="entry name" value="CRISPR SYSTEM SINGLE-STRAND-SPECIFIC DEOXYRIBONUCLEASE CAS10_CSM1 (SUBTYPE III-A)"/>
    <property type="match status" value="1"/>
</dbReference>
<keyword evidence="4" id="KW-0808">Transferase</keyword>
<comment type="cofactor">
    <cofactor evidence="1">
        <name>a divalent metal cation</name>
        <dbReference type="ChEBI" id="CHEBI:60240"/>
    </cofactor>
</comment>
<dbReference type="RefSeq" id="WP_276624544.1">
    <property type="nucleotide sequence ID" value="NZ_DUIH01000018.1"/>
</dbReference>
<dbReference type="GO" id="GO:0004519">
    <property type="term" value="F:endonuclease activity"/>
    <property type="evidence" value="ECO:0007669"/>
    <property type="project" value="UniProtKB-KW"/>
</dbReference>
<keyword evidence="5" id="KW-0540">Nuclease</keyword>
<name>A0A832RTB0_9EURY</name>
<sequence length="797" mass="89902">MPDEYELVLLAALLHDVGKFWQRTGEQGAHQQLGGRFIHQYIPPQWQGCAGIISKHHDVSAYLSEGYNPLKIVITADWLSSGERKNLNNEESANVVNTPLISVFPEIRKSQSKNRDISPSEYCYPLKKLEIRYDVLFPVPKEQYPKRQLSHEYKELWSEFVREVSKIKEVSEFEVYFNTMYYILQKYTWCIPSAVWKSRPDISLFNHLTTTCAIAACLRDIELDLTYCTALYRYVSKKELTDAEKESLDDERFLLIGGDVCGIQRFIYSVVSKGAAKALRGRSLYIQLLSETIAKHVLLRLNLPITNLLYCGGGHFLILAPHSAAPKLEEIEKWIAEKLLKIHKGELYVVLGSVGLSSSDLLSKRFGSRWHELSERIAWQKRQKFSSIMNEEHYDELFGATEEGGIKDICSVCGSEAALTPDEDDPSLKKCAFCRSLEHLAKQVAEKRYMLEIPTPTDVNGAPEDSWEHTLGMFGMRYVFVDEVGTLPEGAHVYTINSTAMPTGLCSCASAGFRFLLNTGLKEMSNLAKGSQGMKKWGVLRGDVDDLGVILSEGLGDDQSISRISTMSSMMSLYFSGWVHVICESFSKENSEGDLYGIYSGGDDLFIVGSWSALPKAAGKIYDDFRAFTCNNPDITLSCGITIAPTEKYPVSRAASLAKESLDRAKQSPGKNSICFLRPMSWEVFSGGVAQLRDRLLELIKSESIDSTVSRSLLQRLYAICRMFEDERSRGGTLAAKHDDRYGRWRWMLAYVISRARSGGKKDELLEDVKALVQSNIEHAIVAVRWVEFLTRKEEVR</sequence>
<keyword evidence="7" id="KW-0255">Endonuclease</keyword>
<gene>
    <name evidence="14" type="primary">cas10</name>
    <name evidence="14" type="ORF">HA299_05505</name>
</gene>
<dbReference type="InterPro" id="IPR013408">
    <property type="entry name" value="Cas10/Csm1"/>
</dbReference>
<dbReference type="InterPro" id="IPR052117">
    <property type="entry name" value="Cas10/Csm1_subtype-III-A"/>
</dbReference>
<evidence type="ECO:0000256" key="6">
    <source>
        <dbReference type="ARBA" id="ARBA00022741"/>
    </source>
</evidence>
<dbReference type="AlphaFoldDB" id="A0A832RTB0"/>
<dbReference type="Proteomes" id="UP000600363">
    <property type="component" value="Unassembled WGS sequence"/>
</dbReference>
<keyword evidence="10" id="KW-0067">ATP-binding</keyword>
<keyword evidence="9" id="KW-0269">Exonuclease</keyword>
<evidence type="ECO:0000256" key="2">
    <source>
        <dbReference type="ARBA" id="ARBA00005700"/>
    </source>
</evidence>
<dbReference type="InterPro" id="IPR041062">
    <property type="entry name" value="Csm1_B"/>
</dbReference>
<evidence type="ECO:0000256" key="8">
    <source>
        <dbReference type="ARBA" id="ARBA00022801"/>
    </source>
</evidence>
<evidence type="ECO:0000313" key="14">
    <source>
        <dbReference type="EMBL" id="HIH70048.1"/>
    </source>
</evidence>
<dbReference type="GO" id="GO:0005524">
    <property type="term" value="F:ATP binding"/>
    <property type="evidence" value="ECO:0007669"/>
    <property type="project" value="UniProtKB-KW"/>
</dbReference>
<keyword evidence="6" id="KW-0547">Nucleotide-binding</keyword>
<evidence type="ECO:0000256" key="1">
    <source>
        <dbReference type="ARBA" id="ARBA00001968"/>
    </source>
</evidence>
<dbReference type="EMBL" id="DUIH01000018">
    <property type="protein sequence ID" value="HIH70048.1"/>
    <property type="molecule type" value="Genomic_DNA"/>
</dbReference>
<dbReference type="CDD" id="cd09680">
    <property type="entry name" value="Cas10_III"/>
    <property type="match status" value="1"/>
</dbReference>
<dbReference type="GO" id="GO:0016740">
    <property type="term" value="F:transferase activity"/>
    <property type="evidence" value="ECO:0007669"/>
    <property type="project" value="UniProtKB-KW"/>
</dbReference>
<comment type="similarity">
    <text evidence="2">Belongs to the CRISPR-associated Cas10/Csm1 family.</text>
</comment>
<dbReference type="Pfam" id="PF18211">
    <property type="entry name" value="Csm1_B"/>
    <property type="match status" value="1"/>
</dbReference>
<evidence type="ECO:0000259" key="13">
    <source>
        <dbReference type="PROSITE" id="PS50887"/>
    </source>
</evidence>
<dbReference type="InterPro" id="IPR006674">
    <property type="entry name" value="HD_domain"/>
</dbReference>
<evidence type="ECO:0000256" key="9">
    <source>
        <dbReference type="ARBA" id="ARBA00022839"/>
    </source>
</evidence>
<dbReference type="InterPro" id="IPR043128">
    <property type="entry name" value="Rev_trsase/Diguanyl_cyclase"/>
</dbReference>
<dbReference type="GO" id="GO:0004527">
    <property type="term" value="F:exonuclease activity"/>
    <property type="evidence" value="ECO:0007669"/>
    <property type="project" value="UniProtKB-KW"/>
</dbReference>
<dbReference type="Pfam" id="PF22335">
    <property type="entry name" value="Cas10-Cmr2_palm2"/>
    <property type="match status" value="1"/>
</dbReference>
<dbReference type="SUPFAM" id="SSF109604">
    <property type="entry name" value="HD-domain/PDEase-like"/>
    <property type="match status" value="1"/>
</dbReference>
<comment type="caution">
    <text evidence="14">The sequence shown here is derived from an EMBL/GenBank/DDBJ whole genome shotgun (WGS) entry which is preliminary data.</text>
</comment>
<evidence type="ECO:0000256" key="5">
    <source>
        <dbReference type="ARBA" id="ARBA00022722"/>
    </source>
</evidence>
<evidence type="ECO:0000313" key="15">
    <source>
        <dbReference type="Proteomes" id="UP000600363"/>
    </source>
</evidence>
<dbReference type="PANTHER" id="PTHR36528">
    <property type="entry name" value="CRISPR SYSTEM SINGLE-STRAND-SPECIFIC DEOXYRIBONUCLEASE CAS10/CSM1 (SUBTYPE III-A)"/>
    <property type="match status" value="1"/>
</dbReference>
<dbReference type="InterPro" id="IPR000160">
    <property type="entry name" value="GGDEF_dom"/>
</dbReference>
<proteinExistence type="inferred from homology"/>
<evidence type="ECO:0000256" key="3">
    <source>
        <dbReference type="ARBA" id="ARBA00014333"/>
    </source>
</evidence>
<keyword evidence="8" id="KW-0378">Hydrolase</keyword>
<evidence type="ECO:0000256" key="4">
    <source>
        <dbReference type="ARBA" id="ARBA00022679"/>
    </source>
</evidence>
<dbReference type="NCBIfam" id="TIGR02578">
    <property type="entry name" value="cas_TM1811_Csm1"/>
    <property type="match status" value="1"/>
</dbReference>
<evidence type="ECO:0000256" key="10">
    <source>
        <dbReference type="ARBA" id="ARBA00022840"/>
    </source>
</evidence>